<evidence type="ECO:0000313" key="5">
    <source>
        <dbReference type="Proteomes" id="UP000465622"/>
    </source>
</evidence>
<gene>
    <name evidence="4" type="ORF">hbim_04511</name>
    <name evidence="3" type="ORF">MMAGJ_49500</name>
</gene>
<dbReference type="InterPro" id="IPR007969">
    <property type="entry name" value="DUF732"/>
</dbReference>
<dbReference type="AlphaFoldDB" id="A0AAI8XQ28"/>
<proteinExistence type="predicted"/>
<feature type="chain" id="PRO_5042500104" description="DUF732 domain-containing protein" evidence="1">
    <location>
        <begin position="32"/>
        <end position="115"/>
    </location>
</feature>
<reference evidence="3" key="2">
    <citation type="submission" date="2020-02" db="EMBL/GenBank/DDBJ databases">
        <authorList>
            <person name="Matsumoto Y."/>
            <person name="Motooka D."/>
            <person name="Nakamura S."/>
        </authorList>
    </citation>
    <scope>NUCLEOTIDE SEQUENCE</scope>
    <source>
        <strain evidence="3">JCM 12375</strain>
    </source>
</reference>
<evidence type="ECO:0000313" key="4">
    <source>
        <dbReference type="EMBL" id="BDY30567.1"/>
    </source>
</evidence>
<dbReference type="EMBL" id="AP027452">
    <property type="protein sequence ID" value="BDY30567.1"/>
    <property type="molecule type" value="Genomic_DNA"/>
</dbReference>
<feature type="signal peptide" evidence="1">
    <location>
        <begin position="1"/>
        <end position="31"/>
    </location>
</feature>
<dbReference type="EMBL" id="AP022567">
    <property type="protein sequence ID" value="BBX35668.1"/>
    <property type="molecule type" value="Genomic_DNA"/>
</dbReference>
<reference evidence="4" key="3">
    <citation type="submission" date="2023-03" db="EMBL/GenBank/DDBJ databases">
        <title>Draft genome sequence of a Mycolicibacterium mageritense strain H4_3_1 isolated from a hybrid biological-inorganic system reactor.</title>
        <authorList>
            <person name="Feng X."/>
            <person name="Kazama D."/>
            <person name="Sato K."/>
            <person name="Kobayashi H."/>
        </authorList>
    </citation>
    <scope>NUCLEOTIDE SEQUENCE</scope>
    <source>
        <strain evidence="4">H4_3_1</strain>
    </source>
</reference>
<evidence type="ECO:0000313" key="3">
    <source>
        <dbReference type="EMBL" id="BBX35668.1"/>
    </source>
</evidence>
<keyword evidence="5" id="KW-1185">Reference proteome</keyword>
<dbReference type="Proteomes" id="UP000465622">
    <property type="component" value="Chromosome"/>
</dbReference>
<name>A0AAI8XQ28_MYCME</name>
<organism evidence="4 6">
    <name type="scientific">Mycolicibacterium mageritense</name>
    <name type="common">Mycobacterium mageritense</name>
    <dbReference type="NCBI Taxonomy" id="53462"/>
    <lineage>
        <taxon>Bacteria</taxon>
        <taxon>Bacillati</taxon>
        <taxon>Actinomycetota</taxon>
        <taxon>Actinomycetes</taxon>
        <taxon>Mycobacteriales</taxon>
        <taxon>Mycobacteriaceae</taxon>
        <taxon>Mycolicibacterium</taxon>
    </lineage>
</organism>
<keyword evidence="1" id="KW-0732">Signal</keyword>
<dbReference type="RefSeq" id="WP_230021399.1">
    <property type="nucleotide sequence ID" value="NZ_AP022567.1"/>
</dbReference>
<dbReference type="Proteomes" id="UP001241092">
    <property type="component" value="Chromosome"/>
</dbReference>
<reference evidence="3 5" key="1">
    <citation type="journal article" date="2019" name="Emerg. Microbes Infect.">
        <title>Comprehensive subspecies identification of 175 nontuberculous mycobacteria species based on 7547 genomic profiles.</title>
        <authorList>
            <person name="Matsumoto Y."/>
            <person name="Kinjo T."/>
            <person name="Motooka D."/>
            <person name="Nabeya D."/>
            <person name="Jung N."/>
            <person name="Uechi K."/>
            <person name="Horii T."/>
            <person name="Iida T."/>
            <person name="Fujita J."/>
            <person name="Nakamura S."/>
        </authorList>
    </citation>
    <scope>NUCLEOTIDE SEQUENCE [LARGE SCALE GENOMIC DNA]</scope>
    <source>
        <strain evidence="3 5">JCM 12375</strain>
    </source>
</reference>
<feature type="domain" description="DUF732" evidence="2">
    <location>
        <begin position="45"/>
        <end position="112"/>
    </location>
</feature>
<dbReference type="Pfam" id="PF05305">
    <property type="entry name" value="DUF732"/>
    <property type="match status" value="1"/>
</dbReference>
<protein>
    <recommendedName>
        <fullName evidence="2">DUF732 domain-containing protein</fullName>
    </recommendedName>
</protein>
<accession>A0AAI8XQ28</accession>
<evidence type="ECO:0000259" key="2">
    <source>
        <dbReference type="Pfam" id="PF05305"/>
    </source>
</evidence>
<evidence type="ECO:0000313" key="6">
    <source>
        <dbReference type="Proteomes" id="UP001241092"/>
    </source>
</evidence>
<sequence>MSKGMTVLRARRSVGALVVVLTVAAALGVTAAPAGAWPYPFTPDQVAYLNTVRGNFPGDDDQLVTAGLQACRLLYSGQSAQQAVDATAAQYGATPDQARVVVQAARGTMCTQAPG</sequence>
<evidence type="ECO:0000256" key="1">
    <source>
        <dbReference type="SAM" id="SignalP"/>
    </source>
</evidence>